<gene>
    <name evidence="2" type="ORF">QCA50_001914</name>
</gene>
<accession>A0AAW0GY36</accession>
<evidence type="ECO:0000313" key="2">
    <source>
        <dbReference type="EMBL" id="KAK7694726.1"/>
    </source>
</evidence>
<feature type="region of interest" description="Disordered" evidence="1">
    <location>
        <begin position="1"/>
        <end position="42"/>
    </location>
</feature>
<evidence type="ECO:0000256" key="1">
    <source>
        <dbReference type="SAM" id="MobiDB-lite"/>
    </source>
</evidence>
<evidence type="ECO:0000313" key="3">
    <source>
        <dbReference type="Proteomes" id="UP001385951"/>
    </source>
</evidence>
<feature type="compositionally biased region" description="Polar residues" evidence="1">
    <location>
        <begin position="163"/>
        <end position="172"/>
    </location>
</feature>
<proteinExistence type="predicted"/>
<keyword evidence="3" id="KW-1185">Reference proteome</keyword>
<name>A0AAW0GY36_9APHY</name>
<dbReference type="Proteomes" id="UP001385951">
    <property type="component" value="Unassembled WGS sequence"/>
</dbReference>
<dbReference type="EMBL" id="JASBNA010000002">
    <property type="protein sequence ID" value="KAK7694726.1"/>
    <property type="molecule type" value="Genomic_DNA"/>
</dbReference>
<protein>
    <submittedName>
        <fullName evidence="2">Uncharacterized protein</fullName>
    </submittedName>
</protein>
<organism evidence="2 3">
    <name type="scientific">Cerrena zonata</name>
    <dbReference type="NCBI Taxonomy" id="2478898"/>
    <lineage>
        <taxon>Eukaryota</taxon>
        <taxon>Fungi</taxon>
        <taxon>Dikarya</taxon>
        <taxon>Basidiomycota</taxon>
        <taxon>Agaricomycotina</taxon>
        <taxon>Agaricomycetes</taxon>
        <taxon>Polyporales</taxon>
        <taxon>Cerrenaceae</taxon>
        <taxon>Cerrena</taxon>
    </lineage>
</organism>
<sequence length="261" mass="28423">MAVKDLVGLFEAQSPDSSSSRSSPRVSSRRRSHSPAALGVPRTPARFLRNPLFLEQAHVGEKADGLPARTTTAAIRNTTHEINDQANNVIITPTRRDVPFDISHSTETPSYTSYKLEELSSDVTDELLHQTSSASMNSRRDSTTVIGSTGAEYEMHSFLTPPDTISDTSRTSHTLRPRSPFRPKSLSTSSLASTSTVVQSLPSLSQFPNTLGVHHPIPATTVFARSALPLSLPALDKVYFEAPATCSSLYTATWEREEQGL</sequence>
<dbReference type="AlphaFoldDB" id="A0AAW0GY36"/>
<feature type="compositionally biased region" description="Low complexity" evidence="1">
    <location>
        <begin position="14"/>
        <end position="26"/>
    </location>
</feature>
<feature type="region of interest" description="Disordered" evidence="1">
    <location>
        <begin position="158"/>
        <end position="189"/>
    </location>
</feature>
<reference evidence="2 3" key="1">
    <citation type="submission" date="2022-09" db="EMBL/GenBank/DDBJ databases">
        <authorList>
            <person name="Palmer J.M."/>
        </authorList>
    </citation>
    <scope>NUCLEOTIDE SEQUENCE [LARGE SCALE GENOMIC DNA]</scope>
    <source>
        <strain evidence="2 3">DSM 7382</strain>
    </source>
</reference>
<comment type="caution">
    <text evidence="2">The sequence shown here is derived from an EMBL/GenBank/DDBJ whole genome shotgun (WGS) entry which is preliminary data.</text>
</comment>